<dbReference type="PRINTS" id="PR00476">
    <property type="entry name" value="PHFRCTKINASE"/>
</dbReference>
<dbReference type="AlphaFoldDB" id="F4LRZ2"/>
<dbReference type="KEGG" id="tae:TepiRe1_2377"/>
<comment type="similarity">
    <text evidence="6">Belongs to the phosphofructokinase type A (PFKA) family. PPi-dependent PFK group II subfamily. Clade 'B2' sub-subfamily.</text>
</comment>
<comment type="subcellular location">
    <subcellularLocation>
        <location evidence="6">Cytoplasm</location>
    </subcellularLocation>
</comment>
<feature type="site" description="Important for catalytic activity and substrate specificity; stabilizes the transition state when the phosphoryl donor is PPi; prevents ATP from binding by mimicking the alpha-phosphate group of ATP" evidence="6">
    <location>
        <position position="106"/>
    </location>
</feature>
<sequence length="393" mass="44127">MEKNILFAQSGGPTQVINASCYGIIKEARKYDMKIYAARYGVEGILNENIIEITDIDDGSLEILRFSPSAAFGSCRHKLKEDEFEKVLDLFLKYNIGYFLYIGGNDSMDTANRFSEYVAKNGYDIKVIGIPKTIDNDLLNTHFCPGYGSAAKYIATSVREMDFDANVYEKNIITIVEVMGRDSGFLAAASALARDELVESPHLIYLPEIPFDEEEFLQEVSDVYQERGKVLIAASEGLKDEQGNYIFLREKKADKFGNIQMGGVGKYLESIVKENIADRVKTIEFSVLQRCAAHILSKTDNDVAAMVGSAGVRYALEGCNDVMVSIMKNNDSFSTSTTPLKDVALEVKTFPREWIDEKNRWVTKEAIDYITPLIQGEVKPIFKDGLPKYLRFI</sequence>
<evidence type="ECO:0000256" key="4">
    <source>
        <dbReference type="ARBA" id="ARBA00022777"/>
    </source>
</evidence>
<evidence type="ECO:0000313" key="8">
    <source>
        <dbReference type="EMBL" id="CCP27219.1"/>
    </source>
</evidence>
<dbReference type="PANTHER" id="PTHR45770">
    <property type="entry name" value="ATP-DEPENDENT 6-PHOSPHOFRUCTOKINASE 1"/>
    <property type="match status" value="1"/>
</dbReference>
<comment type="catalytic activity">
    <reaction evidence="6">
        <text>beta-D-fructose 6-phosphate + diphosphate = beta-D-fructose 1,6-bisphosphate + phosphate + H(+)</text>
        <dbReference type="Rhea" id="RHEA:13613"/>
        <dbReference type="ChEBI" id="CHEBI:15378"/>
        <dbReference type="ChEBI" id="CHEBI:32966"/>
        <dbReference type="ChEBI" id="CHEBI:33019"/>
        <dbReference type="ChEBI" id="CHEBI:43474"/>
        <dbReference type="ChEBI" id="CHEBI:57634"/>
        <dbReference type="EC" id="2.7.1.90"/>
    </reaction>
</comment>
<evidence type="ECO:0000256" key="6">
    <source>
        <dbReference type="HAMAP-Rule" id="MF_01978"/>
    </source>
</evidence>
<accession>F4LRZ2</accession>
<evidence type="ECO:0000256" key="2">
    <source>
        <dbReference type="ARBA" id="ARBA00022679"/>
    </source>
</evidence>
<dbReference type="Gene3D" id="3.40.50.460">
    <property type="entry name" value="Phosphofructokinase domain"/>
    <property type="match status" value="1"/>
</dbReference>
<dbReference type="Gene3D" id="3.40.50.450">
    <property type="match status" value="1"/>
</dbReference>
<dbReference type="InterPro" id="IPR022953">
    <property type="entry name" value="ATP_PFK"/>
</dbReference>
<comment type="caution">
    <text evidence="6">Lacks conserved residue(s) required for the propagation of feature annotation.</text>
</comment>
<feature type="domain" description="Phosphofructokinase" evidence="7">
    <location>
        <begin position="4"/>
        <end position="293"/>
    </location>
</feature>
<feature type="binding site" evidence="6">
    <location>
        <position position="236"/>
    </location>
    <ligand>
        <name>substrate</name>
    </ligand>
</feature>
<keyword evidence="5 6" id="KW-0460">Magnesium</keyword>
<dbReference type="GO" id="GO:0005737">
    <property type="term" value="C:cytoplasm"/>
    <property type="evidence" value="ECO:0007669"/>
    <property type="project" value="UniProtKB-SubCell"/>
</dbReference>
<keyword evidence="3 6" id="KW-0479">Metal-binding</keyword>
<name>F4LRZ2_TEPAE</name>
<reference evidence="9" key="1">
    <citation type="journal article" date="2013" name="Genome Announc.">
        <title>First genome sequence of a syntrophic acetate-oxidizing bacterium, Tepidanaerobacter acetatoxydans strain Re1.</title>
        <authorList>
            <person name="Manzoor S."/>
            <person name="Bongcam-Rudloff E."/>
            <person name="Schnurer A."/>
            <person name="Muller B."/>
        </authorList>
    </citation>
    <scope>NUCLEOTIDE SEQUENCE [LARGE SCALE GENOMIC DNA]</scope>
    <source>
        <strain evidence="9">Re1</strain>
    </source>
</reference>
<evidence type="ECO:0000256" key="3">
    <source>
        <dbReference type="ARBA" id="ARBA00022723"/>
    </source>
</evidence>
<feature type="active site" description="Proton acceptor" evidence="6">
    <location>
        <position position="135"/>
    </location>
</feature>
<feature type="binding site" evidence="6">
    <location>
        <begin position="133"/>
        <end position="135"/>
    </location>
    <ligand>
        <name>substrate</name>
    </ligand>
</feature>
<feature type="site" description="Important for catalytic activity; stabilizes the transition state when the phosphoryl donor is PPi" evidence="6">
    <location>
        <position position="132"/>
    </location>
</feature>
<dbReference type="KEGG" id="tep:TepRe1_2209"/>
<dbReference type="GO" id="GO:0006002">
    <property type="term" value="P:fructose 6-phosphate metabolic process"/>
    <property type="evidence" value="ECO:0007669"/>
    <property type="project" value="InterPro"/>
</dbReference>
<dbReference type="UniPathway" id="UPA00109">
    <property type="reaction ID" value="UER00182"/>
</dbReference>
<feature type="binding site" evidence="6">
    <location>
        <position position="105"/>
    </location>
    <ligand>
        <name>Mg(2+)</name>
        <dbReference type="ChEBI" id="CHEBI:18420"/>
        <note>catalytic</note>
    </ligand>
</feature>
<dbReference type="GO" id="GO:0003872">
    <property type="term" value="F:6-phosphofructokinase activity"/>
    <property type="evidence" value="ECO:0007669"/>
    <property type="project" value="UniProtKB-UniRule"/>
</dbReference>
<evidence type="ECO:0000313" key="9">
    <source>
        <dbReference type="Proteomes" id="UP000010802"/>
    </source>
</evidence>
<dbReference type="SUPFAM" id="SSF53784">
    <property type="entry name" value="Phosphofructokinase"/>
    <property type="match status" value="1"/>
</dbReference>
<keyword evidence="2 6" id="KW-0808">Transferase</keyword>
<dbReference type="Proteomes" id="UP000010802">
    <property type="component" value="Chromosome"/>
</dbReference>
<dbReference type="InterPro" id="IPR011404">
    <property type="entry name" value="PPi-PFK"/>
</dbReference>
<keyword evidence="4 6" id="KW-0418">Kinase</keyword>
<dbReference type="Pfam" id="PF00365">
    <property type="entry name" value="PFK"/>
    <property type="match status" value="1"/>
</dbReference>
<dbReference type="GO" id="GO:0046872">
    <property type="term" value="F:metal ion binding"/>
    <property type="evidence" value="ECO:0007669"/>
    <property type="project" value="UniProtKB-KW"/>
</dbReference>
<evidence type="ECO:0000259" key="7">
    <source>
        <dbReference type="Pfam" id="PF00365"/>
    </source>
</evidence>
<dbReference type="OrthoDB" id="9802503at2"/>
<dbReference type="InterPro" id="IPR035966">
    <property type="entry name" value="PKF_sf"/>
</dbReference>
<dbReference type="HAMAP" id="MF_01978">
    <property type="entry name" value="Phosphofructokinase_II_B2"/>
    <property type="match status" value="1"/>
</dbReference>
<dbReference type="PATRIC" id="fig|1209989.3.peg.2734"/>
<comment type="subunit">
    <text evidence="6">Homodimer.</text>
</comment>
<dbReference type="NCBIfam" id="NF010675">
    <property type="entry name" value="PRK14072.1"/>
    <property type="match status" value="1"/>
</dbReference>
<dbReference type="GO" id="GO:0047334">
    <property type="term" value="F:diphosphate-fructose-6-phosphate 1-phosphotransferase activity"/>
    <property type="evidence" value="ECO:0007669"/>
    <property type="project" value="UniProtKB-EC"/>
</dbReference>
<dbReference type="EC" id="2.7.1.90" evidence="6"/>
<keyword evidence="6" id="KW-0324">Glycolysis</keyword>
<organism evidence="8 9">
    <name type="scientific">Tepidanaerobacter acetatoxydans (strain DSM 21804 / JCM 16047 / Re1)</name>
    <dbReference type="NCBI Taxonomy" id="1209989"/>
    <lineage>
        <taxon>Bacteria</taxon>
        <taxon>Bacillati</taxon>
        <taxon>Bacillota</taxon>
        <taxon>Clostridia</taxon>
        <taxon>Thermosediminibacterales</taxon>
        <taxon>Tepidanaerobacteraceae</taxon>
        <taxon>Tepidanaerobacter</taxon>
    </lineage>
</organism>
<evidence type="ECO:0000256" key="5">
    <source>
        <dbReference type="ARBA" id="ARBA00022842"/>
    </source>
</evidence>
<dbReference type="eggNOG" id="COG0205">
    <property type="taxonomic scope" value="Bacteria"/>
</dbReference>
<gene>
    <name evidence="6" type="primary">pfp</name>
    <name evidence="8" type="ordered locus">TEPIRE1_2377</name>
</gene>
<comment type="pathway">
    <text evidence="6">Carbohydrate degradation; glycolysis; D-glyceraldehyde 3-phosphate and glycerone phosphate from D-glucose: step 3/4.</text>
</comment>
<dbReference type="InterPro" id="IPR050929">
    <property type="entry name" value="PFKA"/>
</dbReference>
<comment type="cofactor">
    <cofactor evidence="1 6">
        <name>Mg(2+)</name>
        <dbReference type="ChEBI" id="CHEBI:18420"/>
    </cofactor>
</comment>
<dbReference type="RefSeq" id="WP_013779250.1">
    <property type="nucleotide sequence ID" value="NC_015519.1"/>
</dbReference>
<dbReference type="EMBL" id="HF563609">
    <property type="protein sequence ID" value="CCP27219.1"/>
    <property type="molecule type" value="Genomic_DNA"/>
</dbReference>
<evidence type="ECO:0000256" key="1">
    <source>
        <dbReference type="ARBA" id="ARBA00001946"/>
    </source>
</evidence>
<dbReference type="HOGENOM" id="CLU_020655_1_1_9"/>
<protein>
    <recommendedName>
        <fullName evidence="6">Pyrophosphate--fructose 6-phosphate 1-phosphotransferase</fullName>
        <ecNumber evidence="6">2.7.1.90</ecNumber>
    </recommendedName>
    <alternativeName>
        <fullName evidence="6">6-phosphofructokinase, pyrophosphate dependent</fullName>
    </alternativeName>
    <alternativeName>
        <fullName evidence="6">PPi-dependent phosphofructokinase</fullName>
        <shortName evidence="6">PPi-PFK</shortName>
    </alternativeName>
    <alternativeName>
        <fullName evidence="6">Pyrophosphate-dependent 6-phosphofructose-1-kinase</fullName>
    </alternativeName>
</protein>
<dbReference type="PIRSF" id="PIRSF036483">
    <property type="entry name" value="PFK_XF0274"/>
    <property type="match status" value="1"/>
</dbReference>
<feature type="binding site" evidence="6">
    <location>
        <position position="12"/>
    </location>
    <ligand>
        <name>diphosphate</name>
        <dbReference type="ChEBI" id="CHEBI:33019"/>
    </ligand>
</feature>
<accession>L0S460</accession>
<comment type="function">
    <text evidence="6">Catalyzes the phosphorylation of D-fructose 6-phosphate, the first committing step of glycolysis. Uses inorganic phosphate (PPi) as phosphoryl donor instead of ATP like common ATP-dependent phosphofructokinases (ATP-PFKs), which renders the reaction reversible, and can thus function both in glycolysis and gluconeogenesis. Consistently, PPi-PFK can replace the enzymes of both the forward (ATP-PFK) and reverse (fructose-bisphosphatase (FBPase)) reactions.</text>
</comment>
<dbReference type="STRING" id="1209989.TepRe1_2209"/>
<dbReference type="InterPro" id="IPR000023">
    <property type="entry name" value="Phosphofructokinase_dom"/>
</dbReference>
<feature type="binding site" evidence="6">
    <location>
        <begin position="179"/>
        <end position="181"/>
    </location>
    <ligand>
        <name>substrate</name>
    </ligand>
</feature>
<comment type="activity regulation">
    <text evidence="6">Non-allosteric.</text>
</comment>
<keyword evidence="9" id="KW-1185">Reference proteome</keyword>
<keyword evidence="6" id="KW-0963">Cytoplasm</keyword>
<proteinExistence type="inferred from homology"/>